<feature type="compositionally biased region" description="Polar residues" evidence="1">
    <location>
        <begin position="145"/>
        <end position="156"/>
    </location>
</feature>
<comment type="caution">
    <text evidence="2">The sequence shown here is derived from an EMBL/GenBank/DDBJ whole genome shotgun (WGS) entry which is preliminary data.</text>
</comment>
<dbReference type="GeneID" id="39984444"/>
<protein>
    <submittedName>
        <fullName evidence="2">Uncharacterized protein</fullName>
    </submittedName>
</protein>
<feature type="compositionally biased region" description="Polar residues" evidence="1">
    <location>
        <begin position="48"/>
        <end position="59"/>
    </location>
</feature>
<reference evidence="2 3" key="1">
    <citation type="submission" date="2017-03" db="EMBL/GenBank/DDBJ databases">
        <title>An alternative strategy for trypanosome survival in the mammalian bloodstream revealed through genome and transcriptome analysis of the ubiquitous bovine parasite Trypanosoma (Megatrypanum) theileri.</title>
        <authorList>
            <person name="Kelly S."/>
            <person name="Ivens A."/>
            <person name="Mott A."/>
            <person name="O'Neill E."/>
            <person name="Emms D."/>
            <person name="Macleod O."/>
            <person name="Voorheis P."/>
            <person name="Matthews J."/>
            <person name="Matthews K."/>
            <person name="Carrington M."/>
        </authorList>
    </citation>
    <scope>NUCLEOTIDE SEQUENCE [LARGE SCALE GENOMIC DNA]</scope>
    <source>
        <strain evidence="2">Edinburgh</strain>
    </source>
</reference>
<proteinExistence type="predicted"/>
<dbReference type="Proteomes" id="UP000192257">
    <property type="component" value="Unassembled WGS sequence"/>
</dbReference>
<dbReference type="RefSeq" id="XP_028883971.1">
    <property type="nucleotide sequence ID" value="XM_029024664.1"/>
</dbReference>
<keyword evidence="3" id="KW-1185">Reference proteome</keyword>
<dbReference type="VEuPathDB" id="TriTrypDB:TM35_000101730"/>
<dbReference type="EMBL" id="NBCO01000010">
    <property type="protein sequence ID" value="ORC89905.1"/>
    <property type="molecule type" value="Genomic_DNA"/>
</dbReference>
<dbReference type="OrthoDB" id="10525271at2759"/>
<feature type="compositionally biased region" description="Pro residues" evidence="1">
    <location>
        <begin position="114"/>
        <end position="124"/>
    </location>
</feature>
<gene>
    <name evidence="2" type="ORF">TM35_000101730</name>
</gene>
<name>A0A1X0NZ00_9TRYP</name>
<organism evidence="2 3">
    <name type="scientific">Trypanosoma theileri</name>
    <dbReference type="NCBI Taxonomy" id="67003"/>
    <lineage>
        <taxon>Eukaryota</taxon>
        <taxon>Discoba</taxon>
        <taxon>Euglenozoa</taxon>
        <taxon>Kinetoplastea</taxon>
        <taxon>Metakinetoplastina</taxon>
        <taxon>Trypanosomatida</taxon>
        <taxon>Trypanosomatidae</taxon>
        <taxon>Trypanosoma</taxon>
    </lineage>
</organism>
<evidence type="ECO:0000313" key="3">
    <source>
        <dbReference type="Proteomes" id="UP000192257"/>
    </source>
</evidence>
<dbReference type="AlphaFoldDB" id="A0A1X0NZ00"/>
<sequence length="172" mass="18739">MSATAAVERPAPSVLPPAYQYVPAHVIRRQPRVDVVELDIPSVYQSEATELSTAVSTPRSLAKMRESPTKGSTHKSKKRSSFESRKMASWVTTTTNTTVFLPTARIQVRSVPEILPPSPSPQPQPQQEYLYGGMSSDSRTDSIPLITSGSVGGTQTHRAEGKKARASSFTHF</sequence>
<feature type="region of interest" description="Disordered" evidence="1">
    <location>
        <begin position="113"/>
        <end position="172"/>
    </location>
</feature>
<accession>A0A1X0NZ00</accession>
<evidence type="ECO:0000313" key="2">
    <source>
        <dbReference type="EMBL" id="ORC89905.1"/>
    </source>
</evidence>
<feature type="region of interest" description="Disordered" evidence="1">
    <location>
        <begin position="48"/>
        <end position="88"/>
    </location>
</feature>
<evidence type="ECO:0000256" key="1">
    <source>
        <dbReference type="SAM" id="MobiDB-lite"/>
    </source>
</evidence>